<dbReference type="AlphaFoldDB" id="A0A8S2ZNV1"/>
<organism evidence="1 2">
    <name type="scientific">Didymodactylos carnosus</name>
    <dbReference type="NCBI Taxonomy" id="1234261"/>
    <lineage>
        <taxon>Eukaryota</taxon>
        <taxon>Metazoa</taxon>
        <taxon>Spiralia</taxon>
        <taxon>Gnathifera</taxon>
        <taxon>Rotifera</taxon>
        <taxon>Eurotatoria</taxon>
        <taxon>Bdelloidea</taxon>
        <taxon>Philodinida</taxon>
        <taxon>Philodinidae</taxon>
        <taxon>Didymodactylos</taxon>
    </lineage>
</organism>
<evidence type="ECO:0000313" key="2">
    <source>
        <dbReference type="Proteomes" id="UP000681722"/>
    </source>
</evidence>
<name>A0A8S2ZNV1_9BILA</name>
<feature type="non-terminal residue" evidence="1">
    <location>
        <position position="18"/>
    </location>
</feature>
<sequence length="18" mass="1874">MLGCEAFGDRTCSVANLS</sequence>
<dbReference type="Proteomes" id="UP000681722">
    <property type="component" value="Unassembled WGS sequence"/>
</dbReference>
<accession>A0A8S2ZNV1</accession>
<proteinExistence type="predicted"/>
<comment type="caution">
    <text evidence="1">The sequence shown here is derived from an EMBL/GenBank/DDBJ whole genome shotgun (WGS) entry which is preliminary data.</text>
</comment>
<dbReference type="EMBL" id="CAJOBC010141530">
    <property type="protein sequence ID" value="CAF4647608.1"/>
    <property type="molecule type" value="Genomic_DNA"/>
</dbReference>
<protein>
    <submittedName>
        <fullName evidence="1">Uncharacterized protein</fullName>
    </submittedName>
</protein>
<gene>
    <name evidence="1" type="ORF">SRO942_LOCUS50317</name>
</gene>
<evidence type="ECO:0000313" key="1">
    <source>
        <dbReference type="EMBL" id="CAF4647608.1"/>
    </source>
</evidence>
<reference evidence="1" key="1">
    <citation type="submission" date="2021-02" db="EMBL/GenBank/DDBJ databases">
        <authorList>
            <person name="Nowell W R."/>
        </authorList>
    </citation>
    <scope>NUCLEOTIDE SEQUENCE</scope>
</reference>